<dbReference type="EMBL" id="BQKB01000042">
    <property type="protein sequence ID" value="GJM53551.1"/>
    <property type="molecule type" value="Genomic_DNA"/>
</dbReference>
<dbReference type="Gene3D" id="3.60.110.10">
    <property type="entry name" value="Carbon-nitrogen hydrolase"/>
    <property type="match status" value="1"/>
</dbReference>
<sequence>MKNLYLAILSGVLLAVSWPTYGVSLCIFIAFVPLLWAEKKVRERGVKTKRTIFIVSYSTFVIWNAITTWWIWYSTQVGALFAILVNSLLMTIVFMFYHIIAKRVSVIQSLIFLLAIWISFEKFHLWWDISWPWLNLGNVFSEDILWIQWYEYTGTFGGTLWVLLVNSIVYISLLQFEKTKNRKFVTLGFAKATLVIAIPISISFFMYKNYTNQGKPTQVIVLQPNIDPYAEKYELSNNQVADLLIDLTQQKIDSEVDFVITPETVFAQNIPYNYLPYLQEIQQIRHLIEKYPQVNFVGGVAMYQIITDKRKTTAQSNKFPNKNAWFNDYNSAFLLNKNDSIPLYHKSKLVVGVENLPYQNFIKPILGNVMIDLGGTVALKTTQPEPSVFTSNNNQSMAPIICYETVYGQYVTNYVQKGAQFLGILTNDAWWRNTQGHKQLLSYTRLRAIETRKSVARSANTGISCFIDQKGDFIGKTLPYGTQGSLKATILLNDKITFYVKYGDYIARMAIFIAVGIFLIAFARKKEYFSFKN</sequence>
<dbReference type="InterPro" id="IPR045378">
    <property type="entry name" value="LNT_N"/>
</dbReference>
<feature type="transmembrane region" description="Helical" evidence="9">
    <location>
        <begin position="149"/>
        <end position="173"/>
    </location>
</feature>
<evidence type="ECO:0000256" key="4">
    <source>
        <dbReference type="ARBA" id="ARBA00022679"/>
    </source>
</evidence>
<feature type="transmembrane region" description="Helical" evidence="9">
    <location>
        <begin position="505"/>
        <end position="523"/>
    </location>
</feature>
<comment type="function">
    <text evidence="9">Catalyzes the phospholipid dependent N-acylation of the N-terminal cysteine of apolipoprotein, the last step in lipoprotein maturation.</text>
</comment>
<protein>
    <recommendedName>
        <fullName evidence="9">Apolipoprotein N-acyltransferase</fullName>
        <shortName evidence="9">ALP N-acyltransferase</shortName>
        <ecNumber evidence="9">2.3.1.269</ecNumber>
    </recommendedName>
</protein>
<dbReference type="Pfam" id="PF20154">
    <property type="entry name" value="LNT_N"/>
    <property type="match status" value="1"/>
</dbReference>
<keyword evidence="5 9" id="KW-0812">Transmembrane</keyword>
<dbReference type="PROSITE" id="PS50263">
    <property type="entry name" value="CN_HYDROLASE"/>
    <property type="match status" value="1"/>
</dbReference>
<evidence type="ECO:0000313" key="14">
    <source>
        <dbReference type="Proteomes" id="UP001208692"/>
    </source>
</evidence>
<evidence type="ECO:0000256" key="1">
    <source>
        <dbReference type="ARBA" id="ARBA00004651"/>
    </source>
</evidence>
<feature type="transmembrane region" description="Helical" evidence="9">
    <location>
        <begin position="109"/>
        <end position="129"/>
    </location>
</feature>
<evidence type="ECO:0000256" key="6">
    <source>
        <dbReference type="ARBA" id="ARBA00022989"/>
    </source>
</evidence>
<dbReference type="EC" id="2.3.1.269" evidence="9"/>
<dbReference type="Proteomes" id="UP001208692">
    <property type="component" value="Unassembled WGS sequence"/>
</dbReference>
<feature type="transmembrane region" description="Helical" evidence="9">
    <location>
        <begin position="78"/>
        <end position="97"/>
    </location>
</feature>
<feature type="transmembrane region" description="Helical" evidence="9">
    <location>
        <begin position="6"/>
        <end position="32"/>
    </location>
</feature>
<dbReference type="AlphaFoldDB" id="A0AAV5B0H7"/>
<accession>A0AAV5B0H7</accession>
<keyword evidence="8 9" id="KW-0012">Acyltransferase</keyword>
<evidence type="ECO:0000256" key="8">
    <source>
        <dbReference type="ARBA" id="ARBA00023315"/>
    </source>
</evidence>
<evidence type="ECO:0000313" key="12">
    <source>
        <dbReference type="EMBL" id="GJM53551.1"/>
    </source>
</evidence>
<dbReference type="GO" id="GO:0016410">
    <property type="term" value="F:N-acyltransferase activity"/>
    <property type="evidence" value="ECO:0007669"/>
    <property type="project" value="UniProtKB-UniRule"/>
</dbReference>
<name>A0AAV5B0H7_9FLAO</name>
<evidence type="ECO:0000256" key="7">
    <source>
        <dbReference type="ARBA" id="ARBA00023136"/>
    </source>
</evidence>
<dbReference type="InterPro" id="IPR004563">
    <property type="entry name" value="Apolipo_AcylTrfase"/>
</dbReference>
<comment type="pathway">
    <text evidence="9">Protein modification; lipoprotein biosynthesis (N-acyl transfer).</text>
</comment>
<evidence type="ECO:0000259" key="10">
    <source>
        <dbReference type="PROSITE" id="PS50263"/>
    </source>
</evidence>
<dbReference type="SUPFAM" id="SSF56317">
    <property type="entry name" value="Carbon-nitrogen hydrolase"/>
    <property type="match status" value="1"/>
</dbReference>
<evidence type="ECO:0000256" key="3">
    <source>
        <dbReference type="ARBA" id="ARBA00022475"/>
    </source>
</evidence>
<keyword evidence="7 9" id="KW-0472">Membrane</keyword>
<dbReference type="HAMAP" id="MF_01148">
    <property type="entry name" value="Lnt"/>
    <property type="match status" value="1"/>
</dbReference>
<evidence type="ECO:0000256" key="9">
    <source>
        <dbReference type="HAMAP-Rule" id="MF_01148"/>
    </source>
</evidence>
<dbReference type="GO" id="GO:0005886">
    <property type="term" value="C:plasma membrane"/>
    <property type="evidence" value="ECO:0007669"/>
    <property type="project" value="UniProtKB-SubCell"/>
</dbReference>
<evidence type="ECO:0000313" key="11">
    <source>
        <dbReference type="EMBL" id="GJM51138.1"/>
    </source>
</evidence>
<dbReference type="EMBL" id="BQKA01000042">
    <property type="protein sequence ID" value="GJM51138.1"/>
    <property type="molecule type" value="Genomic_DNA"/>
</dbReference>
<dbReference type="RefSeq" id="WP_264845726.1">
    <property type="nucleotide sequence ID" value="NZ_BPMA01000014.1"/>
</dbReference>
<comment type="catalytic activity">
    <reaction evidence="9">
        <text>N-terminal S-1,2-diacyl-sn-glyceryl-L-cysteinyl-[lipoprotein] + a glycerophospholipid = N-acyl-S-1,2-diacyl-sn-glyceryl-L-cysteinyl-[lipoprotein] + a 2-acyl-sn-glycero-3-phospholipid + H(+)</text>
        <dbReference type="Rhea" id="RHEA:48228"/>
        <dbReference type="Rhea" id="RHEA-COMP:14681"/>
        <dbReference type="Rhea" id="RHEA-COMP:14684"/>
        <dbReference type="ChEBI" id="CHEBI:15378"/>
        <dbReference type="ChEBI" id="CHEBI:136912"/>
        <dbReference type="ChEBI" id="CHEBI:140656"/>
        <dbReference type="ChEBI" id="CHEBI:140657"/>
        <dbReference type="ChEBI" id="CHEBI:140660"/>
        <dbReference type="EC" id="2.3.1.269"/>
    </reaction>
</comment>
<dbReference type="InterPro" id="IPR036526">
    <property type="entry name" value="C-N_Hydrolase_sf"/>
</dbReference>
<evidence type="ECO:0000256" key="2">
    <source>
        <dbReference type="ARBA" id="ARBA00010065"/>
    </source>
</evidence>
<keyword evidence="3 9" id="KW-1003">Cell membrane</keyword>
<feature type="domain" description="CN hydrolase" evidence="10">
    <location>
        <begin position="222"/>
        <end position="492"/>
    </location>
</feature>
<dbReference type="CDD" id="cd07571">
    <property type="entry name" value="ALP_N-acyl_transferase"/>
    <property type="match status" value="1"/>
</dbReference>
<reference evidence="11 14" key="1">
    <citation type="submission" date="2021-11" db="EMBL/GenBank/DDBJ databases">
        <title>Draft genome sequence of Capnocytophaga sp. strain KC07075 isolated from cat oral cavity.</title>
        <authorList>
            <person name="Suzuki M."/>
            <person name="Imaoka K."/>
            <person name="Kimura M."/>
            <person name="Morikawa S."/>
            <person name="Maeda K."/>
        </authorList>
    </citation>
    <scope>NUCLEOTIDE SEQUENCE</scope>
    <source>
        <strain evidence="11">KC07075</strain>
        <strain evidence="12 14">KC07079</strain>
    </source>
</reference>
<comment type="subcellular location">
    <subcellularLocation>
        <location evidence="1 9">Cell membrane</location>
        <topology evidence="1 9">Multi-pass membrane protein</topology>
    </subcellularLocation>
</comment>
<proteinExistence type="inferred from homology"/>
<evidence type="ECO:0000256" key="5">
    <source>
        <dbReference type="ARBA" id="ARBA00022692"/>
    </source>
</evidence>
<dbReference type="NCBIfam" id="TIGR00546">
    <property type="entry name" value="lnt"/>
    <property type="match status" value="1"/>
</dbReference>
<comment type="caution">
    <text evidence="11">The sequence shown here is derived from an EMBL/GenBank/DDBJ whole genome shotgun (WGS) entry which is preliminary data.</text>
</comment>
<keyword evidence="14" id="KW-1185">Reference proteome</keyword>
<feature type="transmembrane region" description="Helical" evidence="9">
    <location>
        <begin position="52"/>
        <end position="72"/>
    </location>
</feature>
<dbReference type="Pfam" id="PF00795">
    <property type="entry name" value="CN_hydrolase"/>
    <property type="match status" value="1"/>
</dbReference>
<gene>
    <name evidence="9 11" type="primary">lnt</name>
    <name evidence="11" type="ORF">RCZ15_21110</name>
    <name evidence="12" type="ORF">RCZ16_18670</name>
</gene>
<organism evidence="11 13">
    <name type="scientific">Capnocytophaga catalasegens</name>
    <dbReference type="NCBI Taxonomy" id="1004260"/>
    <lineage>
        <taxon>Bacteria</taxon>
        <taxon>Pseudomonadati</taxon>
        <taxon>Bacteroidota</taxon>
        <taxon>Flavobacteriia</taxon>
        <taxon>Flavobacteriales</taxon>
        <taxon>Flavobacteriaceae</taxon>
        <taxon>Capnocytophaga</taxon>
    </lineage>
</organism>
<keyword evidence="6 9" id="KW-1133">Transmembrane helix</keyword>
<evidence type="ECO:0000313" key="13">
    <source>
        <dbReference type="Proteomes" id="UP001207736"/>
    </source>
</evidence>
<dbReference type="GO" id="GO:0042158">
    <property type="term" value="P:lipoprotein biosynthetic process"/>
    <property type="evidence" value="ECO:0007669"/>
    <property type="project" value="UniProtKB-UniRule"/>
</dbReference>
<feature type="transmembrane region" description="Helical" evidence="9">
    <location>
        <begin position="185"/>
        <end position="207"/>
    </location>
</feature>
<keyword evidence="4 9" id="KW-0808">Transferase</keyword>
<dbReference type="PANTHER" id="PTHR38686:SF1">
    <property type="entry name" value="APOLIPOPROTEIN N-ACYLTRANSFERASE"/>
    <property type="match status" value="1"/>
</dbReference>
<dbReference type="InterPro" id="IPR003010">
    <property type="entry name" value="C-N_Hydrolase"/>
</dbReference>
<dbReference type="Proteomes" id="UP001207736">
    <property type="component" value="Unassembled WGS sequence"/>
</dbReference>
<dbReference type="PANTHER" id="PTHR38686">
    <property type="entry name" value="APOLIPOPROTEIN N-ACYLTRANSFERASE"/>
    <property type="match status" value="1"/>
</dbReference>
<comment type="similarity">
    <text evidence="2 9">Belongs to the CN hydrolase family. Apolipoprotein N-acyltransferase subfamily.</text>
</comment>